<evidence type="ECO:0000313" key="2">
    <source>
        <dbReference type="EMBL" id="PRY91538.1"/>
    </source>
</evidence>
<reference evidence="2 3" key="1">
    <citation type="submission" date="2018-03" db="EMBL/GenBank/DDBJ databases">
        <title>Genomic Encyclopedia of Archaeal and Bacterial Type Strains, Phase II (KMG-II): from individual species to whole genera.</title>
        <authorList>
            <person name="Goeker M."/>
        </authorList>
    </citation>
    <scope>NUCLEOTIDE SEQUENCE [LARGE SCALE GENOMIC DNA]</scope>
    <source>
        <strain evidence="2 3">DSM 100212</strain>
    </source>
</reference>
<sequence length="122" mass="13386">MFPQKKSPYGNRNHGVQTPKTTEYQIFAKVTQRLRFAADNPDQDRATTASALHDNRRLWTILATDLASDGNKMGESLKAGLLSLAAFSLGQSSKALKDHERIASLIEVNTSVMKGLRGEGVK</sequence>
<evidence type="ECO:0000256" key="1">
    <source>
        <dbReference type="SAM" id="MobiDB-lite"/>
    </source>
</evidence>
<name>A0A2T0WXX1_9RHOB</name>
<dbReference type="EMBL" id="PVTQ01000003">
    <property type="protein sequence ID" value="PRY91538.1"/>
    <property type="molecule type" value="Genomic_DNA"/>
</dbReference>
<gene>
    <name evidence="2" type="ORF">CLV74_103122</name>
</gene>
<organism evidence="2 3">
    <name type="scientific">Donghicola tyrosinivorans</name>
    <dbReference type="NCBI Taxonomy" id="1652492"/>
    <lineage>
        <taxon>Bacteria</taxon>
        <taxon>Pseudomonadati</taxon>
        <taxon>Pseudomonadota</taxon>
        <taxon>Alphaproteobacteria</taxon>
        <taxon>Rhodobacterales</taxon>
        <taxon>Roseobacteraceae</taxon>
        <taxon>Donghicola</taxon>
    </lineage>
</organism>
<accession>A0A2T0WXX1</accession>
<keyword evidence="3" id="KW-1185">Reference proteome</keyword>
<dbReference type="RefSeq" id="WP_170107990.1">
    <property type="nucleotide sequence ID" value="NZ_PVTQ01000003.1"/>
</dbReference>
<dbReference type="Proteomes" id="UP000238392">
    <property type="component" value="Unassembled WGS sequence"/>
</dbReference>
<dbReference type="GO" id="GO:0044781">
    <property type="term" value="P:bacterial-type flagellum organization"/>
    <property type="evidence" value="ECO:0007669"/>
    <property type="project" value="InterPro"/>
</dbReference>
<dbReference type="InterPro" id="IPR010845">
    <property type="entry name" value="FlaF"/>
</dbReference>
<keyword evidence="2" id="KW-0969">Cilium</keyword>
<comment type="caution">
    <text evidence="2">The sequence shown here is derived from an EMBL/GenBank/DDBJ whole genome shotgun (WGS) entry which is preliminary data.</text>
</comment>
<evidence type="ECO:0000313" key="3">
    <source>
        <dbReference type="Proteomes" id="UP000238392"/>
    </source>
</evidence>
<feature type="region of interest" description="Disordered" evidence="1">
    <location>
        <begin position="1"/>
        <end position="21"/>
    </location>
</feature>
<keyword evidence="2" id="KW-0282">Flagellum</keyword>
<dbReference type="NCBIfam" id="NF009435">
    <property type="entry name" value="PRK12794.1"/>
    <property type="match status" value="1"/>
</dbReference>
<proteinExistence type="predicted"/>
<dbReference type="AlphaFoldDB" id="A0A2T0WXX1"/>
<protein>
    <submittedName>
        <fullName evidence="2">Flagellar protein FlaF</fullName>
    </submittedName>
</protein>
<keyword evidence="2" id="KW-0966">Cell projection</keyword>
<dbReference type="Pfam" id="PF07309">
    <property type="entry name" value="FlaF"/>
    <property type="match status" value="1"/>
</dbReference>